<dbReference type="VEuPathDB" id="TrichDB:TVAG_356230"/>
<keyword evidence="12" id="KW-0829">Tyrosine-protein kinase</keyword>
<accession>A2G1H4</accession>
<evidence type="ECO:0000256" key="5">
    <source>
        <dbReference type="ARBA" id="ARBA00022692"/>
    </source>
</evidence>
<keyword evidence="11" id="KW-0472">Membrane</keyword>
<dbReference type="GO" id="GO:0005524">
    <property type="term" value="F:ATP binding"/>
    <property type="evidence" value="ECO:0007669"/>
    <property type="project" value="UniProtKB-KW"/>
</dbReference>
<evidence type="ECO:0000256" key="10">
    <source>
        <dbReference type="ARBA" id="ARBA00022989"/>
    </source>
</evidence>
<evidence type="ECO:0000256" key="7">
    <source>
        <dbReference type="ARBA" id="ARBA00022741"/>
    </source>
</evidence>
<keyword evidence="4" id="KW-0808">Transferase</keyword>
<proteinExistence type="predicted"/>
<evidence type="ECO:0000256" key="14">
    <source>
        <dbReference type="ARBA" id="ARBA00023170"/>
    </source>
</evidence>
<keyword evidence="14" id="KW-0675">Receptor</keyword>
<gene>
    <name evidence="17" type="ORF">TVAG_356230</name>
</gene>
<name>A2G1H4_TRIV3</name>
<evidence type="ECO:0000313" key="17">
    <source>
        <dbReference type="EMBL" id="EAX88988.1"/>
    </source>
</evidence>
<protein>
    <recommendedName>
        <fullName evidence="2">receptor protein-tyrosine kinase</fullName>
        <ecNumber evidence="2">2.7.10.1</ecNumber>
    </recommendedName>
</protein>
<dbReference type="Pfam" id="PF12810">
    <property type="entry name" value="ALK_LTK_GRD"/>
    <property type="match status" value="1"/>
</dbReference>
<keyword evidence="18" id="KW-1185">Reference proteome</keyword>
<dbReference type="Proteomes" id="UP000001542">
    <property type="component" value="Unassembled WGS sequence"/>
</dbReference>
<dbReference type="GO" id="GO:0004714">
    <property type="term" value="F:transmembrane receptor protein tyrosine kinase activity"/>
    <property type="evidence" value="ECO:0007669"/>
    <property type="project" value="UniProtKB-EC"/>
</dbReference>
<feature type="domain" description="ALK/LTK-like glycine-rich" evidence="16">
    <location>
        <begin position="40"/>
        <end position="274"/>
    </location>
</feature>
<reference evidence="17" key="1">
    <citation type="submission" date="2006-10" db="EMBL/GenBank/DDBJ databases">
        <authorList>
            <person name="Amadeo P."/>
            <person name="Zhao Q."/>
            <person name="Wortman J."/>
            <person name="Fraser-Liggett C."/>
            <person name="Carlton J."/>
        </authorList>
    </citation>
    <scope>NUCLEOTIDE SEQUENCE</scope>
    <source>
        <strain evidence="17">G3</strain>
    </source>
</reference>
<dbReference type="EC" id="2.7.10.1" evidence="2"/>
<evidence type="ECO:0000256" key="8">
    <source>
        <dbReference type="ARBA" id="ARBA00022777"/>
    </source>
</evidence>
<organism evidence="17 18">
    <name type="scientific">Trichomonas vaginalis (strain ATCC PRA-98 / G3)</name>
    <dbReference type="NCBI Taxonomy" id="412133"/>
    <lineage>
        <taxon>Eukaryota</taxon>
        <taxon>Metamonada</taxon>
        <taxon>Parabasalia</taxon>
        <taxon>Trichomonadida</taxon>
        <taxon>Trichomonadidae</taxon>
        <taxon>Trichomonas</taxon>
    </lineage>
</organism>
<dbReference type="EMBL" id="DS114245">
    <property type="protein sequence ID" value="EAX88988.1"/>
    <property type="molecule type" value="Genomic_DNA"/>
</dbReference>
<dbReference type="GO" id="GO:0005886">
    <property type="term" value="C:plasma membrane"/>
    <property type="evidence" value="ECO:0007669"/>
    <property type="project" value="UniProtKB-SubCell"/>
</dbReference>
<keyword evidence="3" id="KW-1003">Cell membrane</keyword>
<dbReference type="InParanoid" id="A2G1H4"/>
<dbReference type="AlphaFoldDB" id="A2G1H4"/>
<dbReference type="InterPro" id="IPR055163">
    <property type="entry name" value="ALK/LTK-like_GRD"/>
</dbReference>
<evidence type="ECO:0000256" key="6">
    <source>
        <dbReference type="ARBA" id="ARBA00022729"/>
    </source>
</evidence>
<evidence type="ECO:0000256" key="11">
    <source>
        <dbReference type="ARBA" id="ARBA00023136"/>
    </source>
</evidence>
<evidence type="ECO:0000256" key="15">
    <source>
        <dbReference type="ARBA" id="ARBA00023180"/>
    </source>
</evidence>
<keyword evidence="10" id="KW-1133">Transmembrane helix</keyword>
<keyword evidence="7" id="KW-0547">Nucleotide-binding</keyword>
<keyword evidence="13" id="KW-1015">Disulfide bond</keyword>
<keyword evidence="9" id="KW-0067">ATP-binding</keyword>
<evidence type="ECO:0000256" key="4">
    <source>
        <dbReference type="ARBA" id="ARBA00022679"/>
    </source>
</evidence>
<sequence>MKSISLANSSIRDAEINVIEGKFQYIFDYPCKSNSVCTDYVLSLAPGVYKFELYGASGGSARNVVSTYRFENNTCISDAVVRRYNGNTACLQMSSIGGAGGYISGKIRIPRETVTFLTVGGKGIYSHTLIEMSTARCFSRKYMIPGEYGGGGGASNFCDVEGSEACGTGSGGGQTAVKFSENDLWHRVMVSGGGGGTDNIFGTFGGNEDGSGGAGGNLVAQSWFAGGVLQKQYFADSTKGFTFGTGEGARYGTPKNNKAVPNGNNVDNGGAGAVGLVALLLNREMLVQVVEAHGL</sequence>
<comment type="subcellular location">
    <subcellularLocation>
        <location evidence="1">Cell membrane</location>
        <topology evidence="1">Single-pass type I membrane protein</topology>
    </subcellularLocation>
</comment>
<dbReference type="RefSeq" id="XP_001301918.1">
    <property type="nucleotide sequence ID" value="XM_001301917.1"/>
</dbReference>
<evidence type="ECO:0000256" key="9">
    <source>
        <dbReference type="ARBA" id="ARBA00022840"/>
    </source>
</evidence>
<dbReference type="KEGG" id="tva:4746654"/>
<evidence type="ECO:0000256" key="2">
    <source>
        <dbReference type="ARBA" id="ARBA00011902"/>
    </source>
</evidence>
<reference evidence="17" key="2">
    <citation type="journal article" date="2007" name="Science">
        <title>Draft genome sequence of the sexually transmitted pathogen Trichomonas vaginalis.</title>
        <authorList>
            <person name="Carlton J.M."/>
            <person name="Hirt R.P."/>
            <person name="Silva J.C."/>
            <person name="Delcher A.L."/>
            <person name="Schatz M."/>
            <person name="Zhao Q."/>
            <person name="Wortman J.R."/>
            <person name="Bidwell S.L."/>
            <person name="Alsmark U.C.M."/>
            <person name="Besteiro S."/>
            <person name="Sicheritz-Ponten T."/>
            <person name="Noel C.J."/>
            <person name="Dacks J.B."/>
            <person name="Foster P.G."/>
            <person name="Simillion C."/>
            <person name="Van de Peer Y."/>
            <person name="Miranda-Saavedra D."/>
            <person name="Barton G.J."/>
            <person name="Westrop G.D."/>
            <person name="Mueller S."/>
            <person name="Dessi D."/>
            <person name="Fiori P.L."/>
            <person name="Ren Q."/>
            <person name="Paulsen I."/>
            <person name="Zhang H."/>
            <person name="Bastida-Corcuera F.D."/>
            <person name="Simoes-Barbosa A."/>
            <person name="Brown M.T."/>
            <person name="Hayes R.D."/>
            <person name="Mukherjee M."/>
            <person name="Okumura C.Y."/>
            <person name="Schneider R."/>
            <person name="Smith A.J."/>
            <person name="Vanacova S."/>
            <person name="Villalvazo M."/>
            <person name="Haas B.J."/>
            <person name="Pertea M."/>
            <person name="Feldblyum T.V."/>
            <person name="Utterback T.R."/>
            <person name="Shu C.L."/>
            <person name="Osoegawa K."/>
            <person name="de Jong P.J."/>
            <person name="Hrdy I."/>
            <person name="Horvathova L."/>
            <person name="Zubacova Z."/>
            <person name="Dolezal P."/>
            <person name="Malik S.B."/>
            <person name="Logsdon J.M. Jr."/>
            <person name="Henze K."/>
            <person name="Gupta A."/>
            <person name="Wang C.C."/>
            <person name="Dunne R.L."/>
            <person name="Upcroft J.A."/>
            <person name="Upcroft P."/>
            <person name="White O."/>
            <person name="Salzberg S.L."/>
            <person name="Tang P."/>
            <person name="Chiu C.-H."/>
            <person name="Lee Y.-S."/>
            <person name="Embley T.M."/>
            <person name="Coombs G.H."/>
            <person name="Mottram J.C."/>
            <person name="Tachezy J."/>
            <person name="Fraser-Liggett C.M."/>
            <person name="Johnson P.J."/>
        </authorList>
    </citation>
    <scope>NUCLEOTIDE SEQUENCE [LARGE SCALE GENOMIC DNA]</scope>
    <source>
        <strain evidence="17">G3</strain>
    </source>
</reference>
<evidence type="ECO:0000256" key="1">
    <source>
        <dbReference type="ARBA" id="ARBA00004251"/>
    </source>
</evidence>
<evidence type="ECO:0000256" key="13">
    <source>
        <dbReference type="ARBA" id="ARBA00023157"/>
    </source>
</evidence>
<evidence type="ECO:0000256" key="12">
    <source>
        <dbReference type="ARBA" id="ARBA00023137"/>
    </source>
</evidence>
<keyword evidence="15" id="KW-0325">Glycoprotein</keyword>
<evidence type="ECO:0000313" key="18">
    <source>
        <dbReference type="Proteomes" id="UP000001542"/>
    </source>
</evidence>
<dbReference type="VEuPathDB" id="TrichDB:TVAGG3_0486200"/>
<keyword evidence="8" id="KW-0418">Kinase</keyword>
<evidence type="ECO:0000256" key="3">
    <source>
        <dbReference type="ARBA" id="ARBA00022475"/>
    </source>
</evidence>
<keyword evidence="6" id="KW-0732">Signal</keyword>
<evidence type="ECO:0000259" key="16">
    <source>
        <dbReference type="Pfam" id="PF12810"/>
    </source>
</evidence>
<keyword evidence="5" id="KW-0812">Transmembrane</keyword>